<evidence type="ECO:0000256" key="1">
    <source>
        <dbReference type="ARBA" id="ARBA00007164"/>
    </source>
</evidence>
<keyword evidence="12" id="KW-0121">Carboxypeptidase</keyword>
<dbReference type="GO" id="GO:0071555">
    <property type="term" value="P:cell wall organization"/>
    <property type="evidence" value="ECO:0007669"/>
    <property type="project" value="UniProtKB-KW"/>
</dbReference>
<keyword evidence="3" id="KW-0378">Hydrolase</keyword>
<evidence type="ECO:0000256" key="4">
    <source>
        <dbReference type="ARBA" id="ARBA00022960"/>
    </source>
</evidence>
<evidence type="ECO:0000256" key="8">
    <source>
        <dbReference type="PIRSR" id="PIRSR618044-2"/>
    </source>
</evidence>
<feature type="active site" description="Acyl-ester intermediate" evidence="7">
    <location>
        <position position="141"/>
    </location>
</feature>
<dbReference type="InterPro" id="IPR001967">
    <property type="entry name" value="Peptidase_S11_N"/>
</dbReference>
<comment type="similarity">
    <text evidence="1 9">Belongs to the peptidase S11 family.</text>
</comment>
<keyword evidence="4" id="KW-0133">Cell shape</keyword>
<dbReference type="PANTHER" id="PTHR21581">
    <property type="entry name" value="D-ALANYL-D-ALANINE CARBOXYPEPTIDASE"/>
    <property type="match status" value="1"/>
</dbReference>
<feature type="non-terminal residue" evidence="12">
    <location>
        <position position="351"/>
    </location>
</feature>
<feature type="domain" description="Peptidase S11 D-alanyl-D-alanine carboxypeptidase A N-terminal" evidence="11">
    <location>
        <begin position="108"/>
        <end position="337"/>
    </location>
</feature>
<feature type="active site" description="Proton acceptor" evidence="7">
    <location>
        <position position="144"/>
    </location>
</feature>
<evidence type="ECO:0000256" key="10">
    <source>
        <dbReference type="SAM" id="Phobius"/>
    </source>
</evidence>
<feature type="active site" evidence="7">
    <location>
        <position position="197"/>
    </location>
</feature>
<proteinExistence type="inferred from homology"/>
<dbReference type="EMBL" id="JAAZAL010000105">
    <property type="protein sequence ID" value="NLE31192.1"/>
    <property type="molecule type" value="Genomic_DNA"/>
</dbReference>
<keyword evidence="10" id="KW-0812">Transmembrane</keyword>
<dbReference type="PRINTS" id="PR00725">
    <property type="entry name" value="DADACBPTASE1"/>
</dbReference>
<name>A0A847ETZ0_9BACT</name>
<evidence type="ECO:0000313" key="12">
    <source>
        <dbReference type="EMBL" id="NLE31192.1"/>
    </source>
</evidence>
<keyword evidence="10" id="KW-0472">Membrane</keyword>
<keyword evidence="2" id="KW-0732">Signal</keyword>
<gene>
    <name evidence="12" type="ORF">GX618_02875</name>
</gene>
<evidence type="ECO:0000256" key="9">
    <source>
        <dbReference type="RuleBase" id="RU004016"/>
    </source>
</evidence>
<evidence type="ECO:0000256" key="3">
    <source>
        <dbReference type="ARBA" id="ARBA00022801"/>
    </source>
</evidence>
<protein>
    <submittedName>
        <fullName evidence="12">D-alanyl-D-alanine carboxypeptidase</fullName>
    </submittedName>
</protein>
<keyword evidence="6" id="KW-0961">Cell wall biogenesis/degradation</keyword>
<dbReference type="SUPFAM" id="SSF56601">
    <property type="entry name" value="beta-lactamase/transpeptidase-like"/>
    <property type="match status" value="1"/>
</dbReference>
<keyword evidence="12" id="KW-0645">Protease</keyword>
<dbReference type="AlphaFoldDB" id="A0A847ETZ0"/>
<dbReference type="GO" id="GO:0009002">
    <property type="term" value="F:serine-type D-Ala-D-Ala carboxypeptidase activity"/>
    <property type="evidence" value="ECO:0007669"/>
    <property type="project" value="InterPro"/>
</dbReference>
<dbReference type="GO" id="GO:0008360">
    <property type="term" value="P:regulation of cell shape"/>
    <property type="evidence" value="ECO:0007669"/>
    <property type="project" value="UniProtKB-KW"/>
</dbReference>
<evidence type="ECO:0000256" key="6">
    <source>
        <dbReference type="ARBA" id="ARBA00023316"/>
    </source>
</evidence>
<dbReference type="InterPro" id="IPR018044">
    <property type="entry name" value="Peptidase_S11"/>
</dbReference>
<evidence type="ECO:0000259" key="11">
    <source>
        <dbReference type="Pfam" id="PF00768"/>
    </source>
</evidence>
<keyword evidence="10" id="KW-1133">Transmembrane helix</keyword>
<dbReference type="InterPro" id="IPR012338">
    <property type="entry name" value="Beta-lactam/transpept-like"/>
</dbReference>
<organism evidence="12 13">
    <name type="scientific">Candidatus Dojkabacteria bacterium</name>
    <dbReference type="NCBI Taxonomy" id="2099670"/>
    <lineage>
        <taxon>Bacteria</taxon>
        <taxon>Candidatus Dojkabacteria</taxon>
    </lineage>
</organism>
<dbReference type="GO" id="GO:0009252">
    <property type="term" value="P:peptidoglycan biosynthetic process"/>
    <property type="evidence" value="ECO:0007669"/>
    <property type="project" value="UniProtKB-KW"/>
</dbReference>
<evidence type="ECO:0000256" key="7">
    <source>
        <dbReference type="PIRSR" id="PIRSR618044-1"/>
    </source>
</evidence>
<sequence>MTSNTNQQKEKNLKLETDKRYDRELFKKAVKAAKQAKEDERKLKSKKRIKRVFLFTFLSIFLSFGIYFLLTSIKPKEEYILSVSLPKESKWSDIEGESIFESIDKDINVKEISSKAAIAFNPLNGEILYEKNINEKMSVASLTKLISSIVVIETFSIQEVIDASTENIPKDLDWQLGLKDGDKVSIENLLKCMLISSYNDCAFVVANAYPYGGYTGFIKAMNTKAKELKMYSSSFSNPAGIDQEDNYSTVRDLALLISVSRKYDLIYKYANTGKEVVNWSTSQELISREIFTTNQLMGSNKYIRGLKTGITDLAGQCFAGYFVYSSGSELITVVINSNDRFVETALLESLA</sequence>
<dbReference type="Proteomes" id="UP000554004">
    <property type="component" value="Unassembled WGS sequence"/>
</dbReference>
<comment type="caution">
    <text evidence="12">The sequence shown here is derived from an EMBL/GenBank/DDBJ whole genome shotgun (WGS) entry which is preliminary data.</text>
</comment>
<dbReference type="PANTHER" id="PTHR21581:SF6">
    <property type="entry name" value="TRAFFICKING PROTEIN PARTICLE COMPLEX SUBUNIT 12"/>
    <property type="match status" value="1"/>
</dbReference>
<feature type="transmembrane region" description="Helical" evidence="10">
    <location>
        <begin position="52"/>
        <end position="70"/>
    </location>
</feature>
<accession>A0A847ETZ0</accession>
<dbReference type="Pfam" id="PF00768">
    <property type="entry name" value="Peptidase_S11"/>
    <property type="match status" value="1"/>
</dbReference>
<dbReference type="Gene3D" id="3.40.710.10">
    <property type="entry name" value="DD-peptidase/beta-lactamase superfamily"/>
    <property type="match status" value="1"/>
</dbReference>
<evidence type="ECO:0000256" key="5">
    <source>
        <dbReference type="ARBA" id="ARBA00022984"/>
    </source>
</evidence>
<feature type="binding site" evidence="8">
    <location>
        <position position="307"/>
    </location>
    <ligand>
        <name>substrate</name>
    </ligand>
</feature>
<keyword evidence="5" id="KW-0573">Peptidoglycan synthesis</keyword>
<dbReference type="GO" id="GO:0006508">
    <property type="term" value="P:proteolysis"/>
    <property type="evidence" value="ECO:0007669"/>
    <property type="project" value="InterPro"/>
</dbReference>
<reference evidence="12 13" key="1">
    <citation type="journal article" date="2020" name="Biotechnol. Biofuels">
        <title>New insights from the biogas microbiome by comprehensive genome-resolved metagenomics of nearly 1600 species originating from multiple anaerobic digesters.</title>
        <authorList>
            <person name="Campanaro S."/>
            <person name="Treu L."/>
            <person name="Rodriguez-R L.M."/>
            <person name="Kovalovszki A."/>
            <person name="Ziels R.M."/>
            <person name="Maus I."/>
            <person name="Zhu X."/>
            <person name="Kougias P.G."/>
            <person name="Basile A."/>
            <person name="Luo G."/>
            <person name="Schluter A."/>
            <person name="Konstantinidis K.T."/>
            <person name="Angelidaki I."/>
        </authorList>
    </citation>
    <scope>NUCLEOTIDE SEQUENCE [LARGE SCALE GENOMIC DNA]</scope>
    <source>
        <strain evidence="12">AS06rmzACSIP_421</strain>
    </source>
</reference>
<evidence type="ECO:0000256" key="2">
    <source>
        <dbReference type="ARBA" id="ARBA00022729"/>
    </source>
</evidence>
<evidence type="ECO:0000313" key="13">
    <source>
        <dbReference type="Proteomes" id="UP000554004"/>
    </source>
</evidence>